<dbReference type="Proteomes" id="UP000005850">
    <property type="component" value="Chromosome"/>
</dbReference>
<name>A0A075RAK6_BRELA</name>
<evidence type="ECO:0000313" key="2">
    <source>
        <dbReference type="EMBL" id="AIG26580.1"/>
    </source>
</evidence>
<protein>
    <submittedName>
        <fullName evidence="2">Uncharacterized protein</fullName>
    </submittedName>
</protein>
<gene>
    <name evidence="2" type="ORF">BRLA_c022590</name>
</gene>
<feature type="region of interest" description="Disordered" evidence="1">
    <location>
        <begin position="38"/>
        <end position="61"/>
    </location>
</feature>
<organism evidence="2 3">
    <name type="scientific">Brevibacillus laterosporus LMG 15441</name>
    <dbReference type="NCBI Taxonomy" id="1042163"/>
    <lineage>
        <taxon>Bacteria</taxon>
        <taxon>Bacillati</taxon>
        <taxon>Bacillota</taxon>
        <taxon>Bacilli</taxon>
        <taxon>Bacillales</taxon>
        <taxon>Paenibacillaceae</taxon>
        <taxon>Brevibacillus</taxon>
    </lineage>
</organism>
<dbReference type="KEGG" id="blr:BRLA_c022590"/>
<evidence type="ECO:0000313" key="3">
    <source>
        <dbReference type="Proteomes" id="UP000005850"/>
    </source>
</evidence>
<dbReference type="HOGENOM" id="CLU_2913438_0_0_9"/>
<dbReference type="AlphaFoldDB" id="A0A075RAK6"/>
<proteinExistence type="predicted"/>
<keyword evidence="3" id="KW-1185">Reference proteome</keyword>
<dbReference type="EMBL" id="CP007806">
    <property type="protein sequence ID" value="AIG26580.1"/>
    <property type="molecule type" value="Genomic_DNA"/>
</dbReference>
<sequence>MYNTIKKWTAMIWIITLCISILPGGEVIALSNTVRTNDKPDVGTEGNRGDFTNCEGKDAQL</sequence>
<accession>A0A075RAK6</accession>
<reference evidence="2 3" key="1">
    <citation type="journal article" date="2011" name="J. Bacteriol.">
        <title>Genome sequence of Brevibacillus laterosporus LMG 15441, a pathogen of invertebrates.</title>
        <authorList>
            <person name="Djukic M."/>
            <person name="Poehlein A."/>
            <person name="Thurmer A."/>
            <person name="Daniel R."/>
        </authorList>
    </citation>
    <scope>NUCLEOTIDE SEQUENCE [LARGE SCALE GENOMIC DNA]</scope>
    <source>
        <strain evidence="2 3">LMG 15441</strain>
    </source>
</reference>
<dbReference type="STRING" id="1042163.BRLA_c022590"/>
<evidence type="ECO:0000256" key="1">
    <source>
        <dbReference type="SAM" id="MobiDB-lite"/>
    </source>
</evidence>